<keyword evidence="2" id="KW-0812">Transmembrane</keyword>
<keyword evidence="3" id="KW-1133">Transmembrane helix</keyword>
<comment type="subcellular location">
    <subcellularLocation>
        <location evidence="1">Membrane</location>
        <topology evidence="1">Multi-pass membrane protein</topology>
    </subcellularLocation>
</comment>
<organism evidence="5 6">
    <name type="scientific">Glossina brevipalpis</name>
    <dbReference type="NCBI Taxonomy" id="37001"/>
    <lineage>
        <taxon>Eukaryota</taxon>
        <taxon>Metazoa</taxon>
        <taxon>Ecdysozoa</taxon>
        <taxon>Arthropoda</taxon>
        <taxon>Hexapoda</taxon>
        <taxon>Insecta</taxon>
        <taxon>Pterygota</taxon>
        <taxon>Neoptera</taxon>
        <taxon>Endopterygota</taxon>
        <taxon>Diptera</taxon>
        <taxon>Brachycera</taxon>
        <taxon>Muscomorpha</taxon>
        <taxon>Hippoboscoidea</taxon>
        <taxon>Glossinidae</taxon>
        <taxon>Glossina</taxon>
    </lineage>
</organism>
<name>A0A1A9W152_9MUSC</name>
<evidence type="ECO:0000313" key="6">
    <source>
        <dbReference type="Proteomes" id="UP000091820"/>
    </source>
</evidence>
<sequence>MDYVNTPTNLVRFKLDKSIWELQIILSFILCFVSKQAGFYEECIKKALLSGLKNKENPMDYLQREYKCCGWNGVMDYPEEEIPESCCIGNCESENYFPGCKSVLKLFKTNYL</sequence>
<reference evidence="6" key="1">
    <citation type="submission" date="2014-03" db="EMBL/GenBank/DDBJ databases">
        <authorList>
            <person name="Aksoy S."/>
            <person name="Warren W."/>
            <person name="Wilson R.K."/>
        </authorList>
    </citation>
    <scope>NUCLEOTIDE SEQUENCE [LARGE SCALE GENOMIC DNA]</scope>
    <source>
        <strain evidence="6">IAEA</strain>
    </source>
</reference>
<accession>A0A1A9W152</accession>
<protein>
    <recommendedName>
        <fullName evidence="7">Tetraspanin</fullName>
    </recommendedName>
</protein>
<keyword evidence="4" id="KW-0472">Membrane</keyword>
<dbReference type="AlphaFoldDB" id="A0A1A9W152"/>
<dbReference type="Pfam" id="PF00335">
    <property type="entry name" value="Tetraspanin"/>
    <property type="match status" value="1"/>
</dbReference>
<dbReference type="VEuPathDB" id="VectorBase:GBRI002519"/>
<keyword evidence="6" id="KW-1185">Reference proteome</keyword>
<dbReference type="Gene3D" id="1.10.1450.10">
    <property type="entry name" value="Tetraspanin"/>
    <property type="match status" value="1"/>
</dbReference>
<dbReference type="CDD" id="cd03127">
    <property type="entry name" value="tetraspanin_LEL"/>
    <property type="match status" value="1"/>
</dbReference>
<evidence type="ECO:0000256" key="2">
    <source>
        <dbReference type="ARBA" id="ARBA00022692"/>
    </source>
</evidence>
<dbReference type="SUPFAM" id="SSF48652">
    <property type="entry name" value="Tetraspanin"/>
    <property type="match status" value="1"/>
</dbReference>
<dbReference type="InterPro" id="IPR018499">
    <property type="entry name" value="Tetraspanin/Peripherin"/>
</dbReference>
<evidence type="ECO:0000256" key="3">
    <source>
        <dbReference type="ARBA" id="ARBA00022989"/>
    </source>
</evidence>
<evidence type="ECO:0000256" key="4">
    <source>
        <dbReference type="ARBA" id="ARBA00023136"/>
    </source>
</evidence>
<proteinExistence type="predicted"/>
<dbReference type="EnsemblMetazoa" id="GBRI002519-RA">
    <property type="protein sequence ID" value="GBRI002519-PA"/>
    <property type="gene ID" value="GBRI002519"/>
</dbReference>
<dbReference type="InterPro" id="IPR008952">
    <property type="entry name" value="Tetraspanin_EC2_sf"/>
</dbReference>
<evidence type="ECO:0008006" key="7">
    <source>
        <dbReference type="Google" id="ProtNLM"/>
    </source>
</evidence>
<reference evidence="5" key="2">
    <citation type="submission" date="2020-05" db="UniProtKB">
        <authorList>
            <consortium name="EnsemblMetazoa"/>
        </authorList>
    </citation>
    <scope>IDENTIFICATION</scope>
    <source>
        <strain evidence="5">IAEA</strain>
    </source>
</reference>
<dbReference type="GO" id="GO:0016020">
    <property type="term" value="C:membrane"/>
    <property type="evidence" value="ECO:0007669"/>
    <property type="project" value="UniProtKB-SubCell"/>
</dbReference>
<evidence type="ECO:0000313" key="5">
    <source>
        <dbReference type="EnsemblMetazoa" id="GBRI002519-PA"/>
    </source>
</evidence>
<evidence type="ECO:0000256" key="1">
    <source>
        <dbReference type="ARBA" id="ARBA00004141"/>
    </source>
</evidence>
<dbReference type="Proteomes" id="UP000091820">
    <property type="component" value="Unassembled WGS sequence"/>
</dbReference>